<keyword evidence="4" id="KW-1185">Reference proteome</keyword>
<feature type="region of interest" description="Disordered" evidence="1">
    <location>
        <begin position="1"/>
        <end position="98"/>
    </location>
</feature>
<reference evidence="4" key="2">
    <citation type="journal article" date="2016" name="Sci. Rep.">
        <title>Dictyocaulus viviparus genome, variome and transcriptome elucidate lungworm biology and support future intervention.</title>
        <authorList>
            <person name="McNulty S.N."/>
            <person name="Strube C."/>
            <person name="Rosa B.A."/>
            <person name="Martin J.C."/>
            <person name="Tyagi R."/>
            <person name="Choi Y.J."/>
            <person name="Wang Q."/>
            <person name="Hallsworth Pepin K."/>
            <person name="Zhang X."/>
            <person name="Ozersky P."/>
            <person name="Wilson R.K."/>
            <person name="Sternberg P.W."/>
            <person name="Gasser R.B."/>
            <person name="Mitreva M."/>
        </authorList>
    </citation>
    <scope>NUCLEOTIDE SEQUENCE [LARGE SCALE GENOMIC DNA]</scope>
    <source>
        <strain evidence="4">HannoverDv2000</strain>
    </source>
</reference>
<evidence type="ECO:0000256" key="2">
    <source>
        <dbReference type="SAM" id="Phobius"/>
    </source>
</evidence>
<feature type="transmembrane region" description="Helical" evidence="2">
    <location>
        <begin position="262"/>
        <end position="286"/>
    </location>
</feature>
<dbReference type="OrthoDB" id="5848595at2759"/>
<dbReference type="Proteomes" id="UP000053766">
    <property type="component" value="Unassembled WGS sequence"/>
</dbReference>
<keyword evidence="2" id="KW-0812">Transmembrane</keyword>
<accession>A0A0D8YC11</accession>
<organism evidence="3 4">
    <name type="scientific">Dictyocaulus viviparus</name>
    <name type="common">Bovine lungworm</name>
    <dbReference type="NCBI Taxonomy" id="29172"/>
    <lineage>
        <taxon>Eukaryota</taxon>
        <taxon>Metazoa</taxon>
        <taxon>Ecdysozoa</taxon>
        <taxon>Nematoda</taxon>
        <taxon>Chromadorea</taxon>
        <taxon>Rhabditida</taxon>
        <taxon>Rhabditina</taxon>
        <taxon>Rhabditomorpha</taxon>
        <taxon>Strongyloidea</taxon>
        <taxon>Metastrongylidae</taxon>
        <taxon>Dictyocaulus</taxon>
    </lineage>
</organism>
<evidence type="ECO:0000313" key="4">
    <source>
        <dbReference type="Proteomes" id="UP000053766"/>
    </source>
</evidence>
<proteinExistence type="predicted"/>
<feature type="compositionally biased region" description="Low complexity" evidence="1">
    <location>
        <begin position="414"/>
        <end position="434"/>
    </location>
</feature>
<keyword evidence="2" id="KW-1133">Transmembrane helix</keyword>
<dbReference type="EMBL" id="KN716150">
    <property type="protein sequence ID" value="KJH53594.1"/>
    <property type="molecule type" value="Genomic_DNA"/>
</dbReference>
<evidence type="ECO:0000256" key="1">
    <source>
        <dbReference type="SAM" id="MobiDB-lite"/>
    </source>
</evidence>
<feature type="transmembrane region" description="Helical" evidence="2">
    <location>
        <begin position="196"/>
        <end position="217"/>
    </location>
</feature>
<feature type="compositionally biased region" description="Polar residues" evidence="1">
    <location>
        <begin position="435"/>
        <end position="446"/>
    </location>
</feature>
<feature type="compositionally biased region" description="Basic residues" evidence="1">
    <location>
        <begin position="65"/>
        <end position="98"/>
    </location>
</feature>
<feature type="compositionally biased region" description="Polar residues" evidence="1">
    <location>
        <begin position="395"/>
        <end position="413"/>
    </location>
</feature>
<keyword evidence="2" id="KW-0472">Membrane</keyword>
<dbReference type="AlphaFoldDB" id="A0A0D8YC11"/>
<feature type="region of interest" description="Disordered" evidence="1">
    <location>
        <begin position="390"/>
        <end position="452"/>
    </location>
</feature>
<sequence>MTKMANDSDVSTSSSEKERSNRRQKESLSPKSRKKEKSDRSVASQKKNRNSRDSQKSSRLSQSRSSKRHHPKDSKKKKKESMSRNTKRHRSRPYKKKFNARKCSMYATKCPDSVSRKTLMQTAARDRIRREFACVFHMLKEFNMTEVMMWKATERQNAYISMRGLALYLEVVCIVVVAVMGVLAQHLFNTRGNLKYYLGQLTYELFLFFLLVLNAVAPGRGQLTLSFSFSYLDACHTELIIKYDIVMQHCLFKSIPTHYHTIYTSSFLMVLHLATVLISVSVMIFYDGSLDWYLDKASGAKQWITSLPLHKHDEFRSDREHSETESKLERLEANMKSGFSLNDLPDGTSVVREQTECTVQEIEGDNSKKKCVGPQQVTISRSYTVDIPGAKRITGSRSWTTKKPPKSENTSSPTTNKKAAVSKSSSAKFVKTSVDVQSDSRSTTRNPAGKDVVDESSNICISRMPPLMSRVASLKNANLNKKCSEYMY</sequence>
<feature type="compositionally biased region" description="Basic and acidic residues" evidence="1">
    <location>
        <begin position="15"/>
        <end position="28"/>
    </location>
</feature>
<protein>
    <submittedName>
        <fullName evidence="3">Uncharacterized protein</fullName>
    </submittedName>
</protein>
<reference evidence="3 4" key="1">
    <citation type="submission" date="2013-11" db="EMBL/GenBank/DDBJ databases">
        <title>Draft genome of the bovine lungworm Dictyocaulus viviparus.</title>
        <authorList>
            <person name="Mitreva M."/>
        </authorList>
    </citation>
    <scope>NUCLEOTIDE SEQUENCE [LARGE SCALE GENOMIC DNA]</scope>
    <source>
        <strain evidence="3 4">HannoverDv2000</strain>
    </source>
</reference>
<name>A0A0D8YC11_DICVI</name>
<evidence type="ECO:0000313" key="3">
    <source>
        <dbReference type="EMBL" id="KJH53594.1"/>
    </source>
</evidence>
<gene>
    <name evidence="3" type="ORF">DICVIV_00022</name>
</gene>
<feature type="transmembrane region" description="Helical" evidence="2">
    <location>
        <begin position="165"/>
        <end position="184"/>
    </location>
</feature>